<dbReference type="Gene3D" id="1.20.1050.10">
    <property type="match status" value="1"/>
</dbReference>
<feature type="domain" description="Glutathione S-transferase UstS-like C-terminal" evidence="2">
    <location>
        <begin position="116"/>
        <end position="213"/>
    </location>
</feature>
<proteinExistence type="predicted"/>
<evidence type="ECO:0000259" key="1">
    <source>
        <dbReference type="Pfam" id="PF13409"/>
    </source>
</evidence>
<dbReference type="CDD" id="cd00299">
    <property type="entry name" value="GST_C_family"/>
    <property type="match status" value="1"/>
</dbReference>
<dbReference type="Proteomes" id="UP000799291">
    <property type="component" value="Unassembled WGS sequence"/>
</dbReference>
<dbReference type="InterPro" id="IPR004045">
    <property type="entry name" value="Glutathione_S-Trfase_N"/>
</dbReference>
<evidence type="ECO:0000313" key="4">
    <source>
        <dbReference type="Proteomes" id="UP000799291"/>
    </source>
</evidence>
<feature type="domain" description="GST N-terminal" evidence="1">
    <location>
        <begin position="18"/>
        <end position="94"/>
    </location>
</feature>
<accession>A0A6G1JLB0</accession>
<dbReference type="Gene3D" id="3.40.30.10">
    <property type="entry name" value="Glutaredoxin"/>
    <property type="match status" value="1"/>
</dbReference>
<keyword evidence="4" id="KW-1185">Reference proteome</keyword>
<dbReference type="SUPFAM" id="SSF52833">
    <property type="entry name" value="Thioredoxin-like"/>
    <property type="match status" value="1"/>
</dbReference>
<evidence type="ECO:0000313" key="3">
    <source>
        <dbReference type="EMBL" id="KAF2691352.1"/>
    </source>
</evidence>
<dbReference type="SUPFAM" id="SSF47616">
    <property type="entry name" value="GST C-terminal domain-like"/>
    <property type="match status" value="1"/>
</dbReference>
<dbReference type="InterPro" id="IPR054416">
    <property type="entry name" value="GST_UstS-like_C"/>
</dbReference>
<dbReference type="InterPro" id="IPR036249">
    <property type="entry name" value="Thioredoxin-like_sf"/>
</dbReference>
<name>A0A6G1JLB0_9PLEO</name>
<protein>
    <submittedName>
        <fullName evidence="3">Glutathione S-transferas-like protein</fullName>
    </submittedName>
</protein>
<reference evidence="3" key="1">
    <citation type="journal article" date="2020" name="Stud. Mycol.">
        <title>101 Dothideomycetes genomes: a test case for predicting lifestyles and emergence of pathogens.</title>
        <authorList>
            <person name="Haridas S."/>
            <person name="Albert R."/>
            <person name="Binder M."/>
            <person name="Bloem J."/>
            <person name="Labutti K."/>
            <person name="Salamov A."/>
            <person name="Andreopoulos B."/>
            <person name="Baker S."/>
            <person name="Barry K."/>
            <person name="Bills G."/>
            <person name="Bluhm B."/>
            <person name="Cannon C."/>
            <person name="Castanera R."/>
            <person name="Culley D."/>
            <person name="Daum C."/>
            <person name="Ezra D."/>
            <person name="Gonzalez J."/>
            <person name="Henrissat B."/>
            <person name="Kuo A."/>
            <person name="Liang C."/>
            <person name="Lipzen A."/>
            <person name="Lutzoni F."/>
            <person name="Magnuson J."/>
            <person name="Mondo S."/>
            <person name="Nolan M."/>
            <person name="Ohm R."/>
            <person name="Pangilinan J."/>
            <person name="Park H.-J."/>
            <person name="Ramirez L."/>
            <person name="Alfaro M."/>
            <person name="Sun H."/>
            <person name="Tritt A."/>
            <person name="Yoshinaga Y."/>
            <person name="Zwiers L.-H."/>
            <person name="Turgeon B."/>
            <person name="Goodwin S."/>
            <person name="Spatafora J."/>
            <person name="Crous P."/>
            <person name="Grigoriev I."/>
        </authorList>
    </citation>
    <scope>NUCLEOTIDE SEQUENCE</scope>
    <source>
        <strain evidence="3">CBS 122367</strain>
    </source>
</reference>
<dbReference type="Pfam" id="PF13409">
    <property type="entry name" value="GST_N_2"/>
    <property type="match status" value="1"/>
</dbReference>
<dbReference type="InterPro" id="IPR036282">
    <property type="entry name" value="Glutathione-S-Trfase_C_sf"/>
</dbReference>
<dbReference type="EMBL" id="MU005570">
    <property type="protein sequence ID" value="KAF2691352.1"/>
    <property type="molecule type" value="Genomic_DNA"/>
</dbReference>
<evidence type="ECO:0000259" key="2">
    <source>
        <dbReference type="Pfam" id="PF22041"/>
    </source>
</evidence>
<gene>
    <name evidence="3" type="ORF">K458DRAFT_356067</name>
</gene>
<dbReference type="OrthoDB" id="4951845at2759"/>
<sequence length="238" mass="27109">MSKVVLYDIPSKPPTGSWSLNPWKTRMVLNYKGIVYKTEWVEYPDIAPTFKALGMAPNDSNAPGYSTDYTSPAIQYDDGTFSMDSWTIVHELEKRYPSPSLHLDDPVVVQIRDYVGKVHEPLRPYTLPKVSRVLLNKPSAEYFELTREKVFGKSLTLMEQEQANEKCWEEAKGPAREMADLLKKNGGPFFLGETVSYADFILVAFLAFLKRVDVKVFEQFLSIDASFGKVFEAATQWL</sequence>
<dbReference type="Pfam" id="PF22041">
    <property type="entry name" value="GST_C_7"/>
    <property type="match status" value="1"/>
</dbReference>
<organism evidence="3 4">
    <name type="scientific">Lentithecium fluviatile CBS 122367</name>
    <dbReference type="NCBI Taxonomy" id="1168545"/>
    <lineage>
        <taxon>Eukaryota</taxon>
        <taxon>Fungi</taxon>
        <taxon>Dikarya</taxon>
        <taxon>Ascomycota</taxon>
        <taxon>Pezizomycotina</taxon>
        <taxon>Dothideomycetes</taxon>
        <taxon>Pleosporomycetidae</taxon>
        <taxon>Pleosporales</taxon>
        <taxon>Massarineae</taxon>
        <taxon>Lentitheciaceae</taxon>
        <taxon>Lentithecium</taxon>
    </lineage>
</organism>
<dbReference type="AlphaFoldDB" id="A0A6G1JLB0"/>